<dbReference type="EMBL" id="FQVE01000003">
    <property type="protein sequence ID" value="SHF64210.1"/>
    <property type="molecule type" value="Genomic_DNA"/>
</dbReference>
<protein>
    <recommendedName>
        <fullName evidence="3">Acetyltransferase (GNAT) domain-containing protein</fullName>
    </recommendedName>
</protein>
<evidence type="ECO:0000313" key="2">
    <source>
        <dbReference type="Proteomes" id="UP000184108"/>
    </source>
</evidence>
<proteinExistence type="predicted"/>
<evidence type="ECO:0008006" key="3">
    <source>
        <dbReference type="Google" id="ProtNLM"/>
    </source>
</evidence>
<name>A0A1M5DBA1_9FLAO</name>
<dbReference type="RefSeq" id="WP_083536167.1">
    <property type="nucleotide sequence ID" value="NZ_FQVE01000003.1"/>
</dbReference>
<reference evidence="2" key="1">
    <citation type="submission" date="2016-11" db="EMBL/GenBank/DDBJ databases">
        <authorList>
            <person name="Varghese N."/>
            <person name="Submissions S."/>
        </authorList>
    </citation>
    <scope>NUCLEOTIDE SEQUENCE [LARGE SCALE GENOMIC DNA]</scope>
    <source>
        <strain evidence="2">YR203</strain>
    </source>
</reference>
<accession>A0A1M5DBA1</accession>
<evidence type="ECO:0000313" key="1">
    <source>
        <dbReference type="EMBL" id="SHF64210.1"/>
    </source>
</evidence>
<organism evidence="1 2">
    <name type="scientific">Chryseobacterium vrystaatense</name>
    <dbReference type="NCBI Taxonomy" id="307480"/>
    <lineage>
        <taxon>Bacteria</taxon>
        <taxon>Pseudomonadati</taxon>
        <taxon>Bacteroidota</taxon>
        <taxon>Flavobacteriia</taxon>
        <taxon>Flavobacteriales</taxon>
        <taxon>Weeksellaceae</taxon>
        <taxon>Chryseobacterium group</taxon>
        <taxon>Chryseobacterium</taxon>
    </lineage>
</organism>
<dbReference type="Proteomes" id="UP000184108">
    <property type="component" value="Unassembled WGS sequence"/>
</dbReference>
<dbReference type="AlphaFoldDB" id="A0A1M5DBA1"/>
<gene>
    <name evidence="1" type="ORF">SAMN02787073_2541</name>
</gene>
<sequence length="303" mass="35595">MIRRVKYSEINFEKYGACVENSAQRKYSASKIFLDVTANKLWDVLVYHDYEAVMPVPFIYKNGVKIVHNPLICQQLGVFSPKDDQNINEKFLHFLCENYLIRVYYFNETNKFYTKLNSKKNFILYPDDYANVFAKYSPKRKRKLRLDDEISDNSEIREVSYVEAKKFIENHVVGLDKENDAVALLNTFEIFYSLKRLKFSAFYYHQEMTNVIATYSDYDTIALLGNFNNKEYIKMSGASVLIDHVIKENIGNHIFDFEGGNLPGIEEFFRGFRPELKPYATIESSKKTLIKNFLPFLMKGKLF</sequence>